<dbReference type="AlphaFoldDB" id="A0A1S2XG72"/>
<dbReference type="GeneID" id="101511382"/>
<dbReference type="OrthoDB" id="1933987at2759"/>
<accession>A0A1S2XG72</accession>
<dbReference type="Pfam" id="PF02992">
    <property type="entry name" value="Transposase_21"/>
    <property type="match status" value="1"/>
</dbReference>
<protein>
    <submittedName>
        <fullName evidence="2">Uncharacterized protein LOC101511382</fullName>
    </submittedName>
</protein>
<dbReference type="STRING" id="3827.A0A1S2XG72"/>
<gene>
    <name evidence="2" type="primary">LOC101511382</name>
</gene>
<dbReference type="KEGG" id="cam:101511382"/>
<dbReference type="InterPro" id="IPR004242">
    <property type="entry name" value="Transposase_21"/>
</dbReference>
<dbReference type="PaxDb" id="3827-XP_004488866.1"/>
<keyword evidence="1" id="KW-1185">Reference proteome</keyword>
<sequence length="506" mass="58570">MPSLNIPDTFNKTKGMIKDLGLDYKKIDACPNDCMIYWKNYENETSCHVCGAPRWKEIAEGNHQVGKNHESYKVSAKILRHFPLIPRFQRLFMCAKTASSLRWHEEERLKDEKLRHPVDGEAWKEFDKRHPDFALDSRNIRLGLSSDGFNPFRTMNVSHSTWPVLLIPYIFPPWCCMKAEYSMLSLLIPGPQSPGNNVDVYLQPLIEELKVLWDLGVETYDASLKQTFQMRASLLWTISDFPGYAMLSGWSTKGKLACPGCNYNTNSTYLKHSRKMCYMGHRAFLPMDHKYRSNARDFNGRTENRPPPELLKGEDIFDLLEAFNNAFGKMQKKCNDGPWKKKSIFFELPYWKHNIVPHNLDVMHIEKNIFDNIIGTLLDILGKTKDHEKARLDLQDMGIRKKLHLKELDQGKKIVFAKAYFSMTAKDKTTFYFVLKKAKIHDGCASNISKCVQLAERKVSGYRSHDAHFMLHYLLQVAVRSAMSNQVAHPLIRLCSFFSMFMSEGD</sequence>
<organism evidence="1 2">
    <name type="scientific">Cicer arietinum</name>
    <name type="common">Chickpea</name>
    <name type="synonym">Garbanzo</name>
    <dbReference type="NCBI Taxonomy" id="3827"/>
    <lineage>
        <taxon>Eukaryota</taxon>
        <taxon>Viridiplantae</taxon>
        <taxon>Streptophyta</taxon>
        <taxon>Embryophyta</taxon>
        <taxon>Tracheophyta</taxon>
        <taxon>Spermatophyta</taxon>
        <taxon>Magnoliopsida</taxon>
        <taxon>eudicotyledons</taxon>
        <taxon>Gunneridae</taxon>
        <taxon>Pentapetalae</taxon>
        <taxon>rosids</taxon>
        <taxon>fabids</taxon>
        <taxon>Fabales</taxon>
        <taxon>Fabaceae</taxon>
        <taxon>Papilionoideae</taxon>
        <taxon>50 kb inversion clade</taxon>
        <taxon>NPAAA clade</taxon>
        <taxon>Hologalegina</taxon>
        <taxon>IRL clade</taxon>
        <taxon>Cicereae</taxon>
        <taxon>Cicer</taxon>
    </lineage>
</organism>
<dbReference type="Proteomes" id="UP000087171">
    <property type="component" value="Chromosome Ca1"/>
</dbReference>
<dbReference type="PANTHER" id="PTHR10775">
    <property type="entry name" value="OS08G0208400 PROTEIN"/>
    <property type="match status" value="1"/>
</dbReference>
<name>A0A1S2XG72_CICAR</name>
<reference evidence="2" key="2">
    <citation type="submission" date="2025-08" db="UniProtKB">
        <authorList>
            <consortium name="RefSeq"/>
        </authorList>
    </citation>
    <scope>IDENTIFICATION</scope>
    <source>
        <tissue evidence="2">Etiolated seedlings</tissue>
    </source>
</reference>
<dbReference type="PANTHER" id="PTHR10775:SF190">
    <property type="entry name" value="TNP2-LIKE TRANSPOSON PROTEIN"/>
    <property type="match status" value="1"/>
</dbReference>
<reference evidence="1" key="1">
    <citation type="journal article" date="2013" name="Nat. Biotechnol.">
        <title>Draft genome sequence of chickpea (Cicer arietinum) provides a resource for trait improvement.</title>
        <authorList>
            <person name="Varshney R.K."/>
            <person name="Song C."/>
            <person name="Saxena R.K."/>
            <person name="Azam S."/>
            <person name="Yu S."/>
            <person name="Sharpe A.G."/>
            <person name="Cannon S."/>
            <person name="Baek J."/>
            <person name="Rosen B.D."/>
            <person name="Tar'an B."/>
            <person name="Millan T."/>
            <person name="Zhang X."/>
            <person name="Ramsay L.D."/>
            <person name="Iwata A."/>
            <person name="Wang Y."/>
            <person name="Nelson W."/>
            <person name="Farmer A.D."/>
            <person name="Gaur P.M."/>
            <person name="Soderlund C."/>
            <person name="Penmetsa R.V."/>
            <person name="Xu C."/>
            <person name="Bharti A.K."/>
            <person name="He W."/>
            <person name="Winter P."/>
            <person name="Zhao S."/>
            <person name="Hane J.K."/>
            <person name="Carrasquilla-Garcia N."/>
            <person name="Condie J.A."/>
            <person name="Upadhyaya H.D."/>
            <person name="Luo M.C."/>
            <person name="Thudi M."/>
            <person name="Gowda C.L."/>
            <person name="Singh N.P."/>
            <person name="Lichtenzveig J."/>
            <person name="Gali K.K."/>
            <person name="Rubio J."/>
            <person name="Nadarajan N."/>
            <person name="Dolezel J."/>
            <person name="Bansal K.C."/>
            <person name="Xu X."/>
            <person name="Edwards D."/>
            <person name="Zhang G."/>
            <person name="Kahl G."/>
            <person name="Gil J."/>
            <person name="Singh K.B."/>
            <person name="Datta S.K."/>
            <person name="Jackson S.A."/>
            <person name="Wang J."/>
            <person name="Cook D.R."/>
        </authorList>
    </citation>
    <scope>NUCLEOTIDE SEQUENCE [LARGE SCALE GENOMIC DNA]</scope>
    <source>
        <strain evidence="1">cv. CDC Frontier</strain>
    </source>
</reference>
<dbReference type="RefSeq" id="XP_004488866.1">
    <property type="nucleotide sequence ID" value="XM_004488809.1"/>
</dbReference>
<proteinExistence type="predicted"/>
<evidence type="ECO:0000313" key="2">
    <source>
        <dbReference type="RefSeq" id="XP_004488866.1"/>
    </source>
</evidence>
<dbReference type="eggNOG" id="ENOG502QWJJ">
    <property type="taxonomic scope" value="Eukaryota"/>
</dbReference>
<evidence type="ECO:0000313" key="1">
    <source>
        <dbReference type="Proteomes" id="UP000087171"/>
    </source>
</evidence>